<keyword evidence="5" id="KW-0998">Cell outer membrane</keyword>
<evidence type="ECO:0000256" key="1">
    <source>
        <dbReference type="ARBA" id="ARBA00004442"/>
    </source>
</evidence>
<evidence type="ECO:0000256" key="4">
    <source>
        <dbReference type="ARBA" id="ARBA00023136"/>
    </source>
</evidence>
<dbReference type="InterPro" id="IPR051906">
    <property type="entry name" value="TolC-like"/>
</dbReference>
<keyword evidence="8" id="KW-1185">Reference proteome</keyword>
<dbReference type="EMBL" id="CP036261">
    <property type="protein sequence ID" value="QDS85994.1"/>
    <property type="molecule type" value="Genomic_DNA"/>
</dbReference>
<organism evidence="7 8">
    <name type="scientific">Rosistilla ulvae</name>
    <dbReference type="NCBI Taxonomy" id="1930277"/>
    <lineage>
        <taxon>Bacteria</taxon>
        <taxon>Pseudomonadati</taxon>
        <taxon>Planctomycetota</taxon>
        <taxon>Planctomycetia</taxon>
        <taxon>Pirellulales</taxon>
        <taxon>Pirellulaceae</taxon>
        <taxon>Rosistilla</taxon>
    </lineage>
</organism>
<dbReference type="RefSeq" id="WP_145341499.1">
    <property type="nucleotide sequence ID" value="NZ_CP036261.1"/>
</dbReference>
<gene>
    <name evidence="7" type="ORF">EC9_01520</name>
</gene>
<comment type="subcellular location">
    <subcellularLocation>
        <location evidence="1">Cell outer membrane</location>
    </subcellularLocation>
</comment>
<proteinExistence type="predicted"/>
<evidence type="ECO:0000313" key="8">
    <source>
        <dbReference type="Proteomes" id="UP000319557"/>
    </source>
</evidence>
<dbReference type="GO" id="GO:1990281">
    <property type="term" value="C:efflux pump complex"/>
    <property type="evidence" value="ECO:0007669"/>
    <property type="project" value="TreeGrafter"/>
</dbReference>
<evidence type="ECO:0000256" key="3">
    <source>
        <dbReference type="ARBA" id="ARBA00022692"/>
    </source>
</evidence>
<accession>A0A517LTN3</accession>
<dbReference type="SUPFAM" id="SSF56954">
    <property type="entry name" value="Outer membrane efflux proteins (OEP)"/>
    <property type="match status" value="1"/>
</dbReference>
<dbReference type="Proteomes" id="UP000319557">
    <property type="component" value="Chromosome"/>
</dbReference>
<dbReference type="KEGG" id="ruv:EC9_01520"/>
<evidence type="ECO:0000256" key="6">
    <source>
        <dbReference type="SAM" id="MobiDB-lite"/>
    </source>
</evidence>
<protein>
    <submittedName>
        <fullName evidence="7">Outer membrane efflux protein</fullName>
    </submittedName>
</protein>
<feature type="region of interest" description="Disordered" evidence="6">
    <location>
        <begin position="599"/>
        <end position="625"/>
    </location>
</feature>
<dbReference type="GO" id="GO:0015562">
    <property type="term" value="F:efflux transmembrane transporter activity"/>
    <property type="evidence" value="ECO:0007669"/>
    <property type="project" value="InterPro"/>
</dbReference>
<reference evidence="7 8" key="1">
    <citation type="submission" date="2019-02" db="EMBL/GenBank/DDBJ databases">
        <title>Deep-cultivation of Planctomycetes and their phenomic and genomic characterization uncovers novel biology.</title>
        <authorList>
            <person name="Wiegand S."/>
            <person name="Jogler M."/>
            <person name="Boedeker C."/>
            <person name="Pinto D."/>
            <person name="Vollmers J."/>
            <person name="Rivas-Marin E."/>
            <person name="Kohn T."/>
            <person name="Peeters S.H."/>
            <person name="Heuer A."/>
            <person name="Rast P."/>
            <person name="Oberbeckmann S."/>
            <person name="Bunk B."/>
            <person name="Jeske O."/>
            <person name="Meyerdierks A."/>
            <person name="Storesund J.E."/>
            <person name="Kallscheuer N."/>
            <person name="Luecker S."/>
            <person name="Lage O.M."/>
            <person name="Pohl T."/>
            <person name="Merkel B.J."/>
            <person name="Hornburger P."/>
            <person name="Mueller R.-W."/>
            <person name="Bruemmer F."/>
            <person name="Labrenz M."/>
            <person name="Spormann A.M."/>
            <person name="Op den Camp H."/>
            <person name="Overmann J."/>
            <person name="Amann R."/>
            <person name="Jetten M.S.M."/>
            <person name="Mascher T."/>
            <person name="Medema M.H."/>
            <person name="Devos D.P."/>
            <person name="Kaster A.-K."/>
            <person name="Ovreas L."/>
            <person name="Rohde M."/>
            <person name="Galperin M.Y."/>
            <person name="Jogler C."/>
        </authorList>
    </citation>
    <scope>NUCLEOTIDE SEQUENCE [LARGE SCALE GENOMIC DNA]</scope>
    <source>
        <strain evidence="7 8">EC9</strain>
    </source>
</reference>
<dbReference type="PANTHER" id="PTHR30026">
    <property type="entry name" value="OUTER MEMBRANE PROTEIN TOLC"/>
    <property type="match status" value="1"/>
</dbReference>
<dbReference type="Gene3D" id="1.20.1600.10">
    <property type="entry name" value="Outer membrane efflux proteins (OEP)"/>
    <property type="match status" value="1"/>
</dbReference>
<feature type="compositionally biased region" description="Low complexity" evidence="6">
    <location>
        <begin position="614"/>
        <end position="625"/>
    </location>
</feature>
<keyword evidence="3" id="KW-0812">Transmembrane</keyword>
<evidence type="ECO:0000313" key="7">
    <source>
        <dbReference type="EMBL" id="QDS85994.1"/>
    </source>
</evidence>
<dbReference type="GO" id="GO:0015288">
    <property type="term" value="F:porin activity"/>
    <property type="evidence" value="ECO:0007669"/>
    <property type="project" value="TreeGrafter"/>
</dbReference>
<keyword evidence="4" id="KW-0472">Membrane</keyword>
<sequence>MKHSYGSIAVLLLAPLLFCGQGCRSQAKLPGIRSKKLTVATSPATEPTSAESAIALVNYQASKELSDSAIQGAVELTPPSVDDFQQLPQEDISLDHAVQRALANSQVIQDHGGRVLTYPDAIRTTLDPAVIASDPNIGIDAALSAYDTQFETALVWNGGGSSVNSAFSSGQFGVFSQPETMAKVGWGQMLRSGTKVAVGGVGGYDKQLAGGLYAAYGAEVRHPLLRGAGTEFNDIAGPFGKPGLYRGVLISKIGQRKAQLEVEKSVRDLVRDVSIVYWELAFAYENLRAKQKALDNAHNSWQREQERAAANVSPADVEAIARQQYYSAVAAVRNAIAGTGHGQTGVYAIELKLRTLLGMPACDGRLLHPSGTPLKAAIRFDWHESNALATTGRLELRIQQSNIDRRILERKAAKNLRRPQVDIVGQYRRLADDPTTDTALFSEALQGWQIGIDYRRSIQNSRENAAIRNAELQLSREHALADAQRAQISSELRTAFIELDRALGTMHYMALSHDAAMIRLDAQTQRHAAGDAQVEHVLEAQIRATRAETQYQRSVIDYNLAFIKLHYARGTLLKTMGVGFGTPATDECRFALNAPSVFAQPPSGDDSSTNTQLAQPPAAAGPAVR</sequence>
<dbReference type="OrthoDB" id="232133at2"/>
<keyword evidence="2" id="KW-1134">Transmembrane beta strand</keyword>
<dbReference type="PANTHER" id="PTHR30026:SF23">
    <property type="entry name" value="TO APRF-PUTATIVE OUTER MEMBRANE EFFLUX PROTEIN OR SECRETED ALKALINE PHOSPHATASE-RELATED"/>
    <property type="match status" value="1"/>
</dbReference>
<evidence type="ECO:0000256" key="5">
    <source>
        <dbReference type="ARBA" id="ARBA00023237"/>
    </source>
</evidence>
<name>A0A517LTN3_9BACT</name>
<dbReference type="AlphaFoldDB" id="A0A517LTN3"/>
<dbReference type="GO" id="GO:0009279">
    <property type="term" value="C:cell outer membrane"/>
    <property type="evidence" value="ECO:0007669"/>
    <property type="project" value="UniProtKB-SubCell"/>
</dbReference>
<evidence type="ECO:0000256" key="2">
    <source>
        <dbReference type="ARBA" id="ARBA00022452"/>
    </source>
</evidence>